<dbReference type="InterPro" id="IPR036649">
    <property type="entry name" value="Pyrophosphatase_sf"/>
</dbReference>
<reference evidence="1 2" key="1">
    <citation type="submission" date="2023-07" db="EMBL/GenBank/DDBJ databases">
        <title>Genomic Encyclopedia of Type Strains, Phase IV (KMG-IV): sequencing the most valuable type-strain genomes for metagenomic binning, comparative biology and taxonomic classification.</title>
        <authorList>
            <person name="Goeker M."/>
        </authorList>
    </citation>
    <scope>NUCLEOTIDE SEQUENCE [LARGE SCALE GENOMIC DNA]</scope>
    <source>
        <strain evidence="1 2">NIO-1023</strain>
    </source>
</reference>
<sequence length="124" mass="13445">MTTDPHFWTVLDTLVREAEVVIERPAGTPHPRFPGSLYPLDYGALRHTRSGDSADIDVFRGVSGRHDVTGVVATVDARKRDAELKVLLGCTAQEAEAVRAFLSWPGSFGCLVLPRGTQFVQGGP</sequence>
<evidence type="ECO:0000313" key="1">
    <source>
        <dbReference type="EMBL" id="MDP9762782.1"/>
    </source>
</evidence>
<name>A0ABT9M881_9DEIO</name>
<dbReference type="Proteomes" id="UP001232163">
    <property type="component" value="Unassembled WGS sequence"/>
</dbReference>
<keyword evidence="1" id="KW-0378">Hydrolase</keyword>
<comment type="caution">
    <text evidence="1">The sequence shown here is derived from an EMBL/GenBank/DDBJ whole genome shotgun (WGS) entry which is preliminary data.</text>
</comment>
<gene>
    <name evidence="1" type="ORF">QO006_000195</name>
</gene>
<dbReference type="EC" id="3.6.1.1" evidence="1"/>
<dbReference type="RefSeq" id="WP_307463180.1">
    <property type="nucleotide sequence ID" value="NZ_JAURUR010000001.1"/>
</dbReference>
<keyword evidence="2" id="KW-1185">Reference proteome</keyword>
<proteinExistence type="predicted"/>
<organism evidence="1 2">
    <name type="scientific">Deinococcus enclensis</name>
    <dbReference type="NCBI Taxonomy" id="1049582"/>
    <lineage>
        <taxon>Bacteria</taxon>
        <taxon>Thermotogati</taxon>
        <taxon>Deinococcota</taxon>
        <taxon>Deinococci</taxon>
        <taxon>Deinococcales</taxon>
        <taxon>Deinococcaceae</taxon>
        <taxon>Deinococcus</taxon>
    </lineage>
</organism>
<evidence type="ECO:0000313" key="2">
    <source>
        <dbReference type="Proteomes" id="UP001232163"/>
    </source>
</evidence>
<dbReference type="SUPFAM" id="SSF50324">
    <property type="entry name" value="Inorganic pyrophosphatase"/>
    <property type="match status" value="1"/>
</dbReference>
<protein>
    <submittedName>
        <fullName evidence="1">Inorganic pyrophosphatase</fullName>
        <ecNumber evidence="1">3.6.1.1</ecNumber>
    </submittedName>
</protein>
<accession>A0ABT9M881</accession>
<dbReference type="EMBL" id="JAURUR010000001">
    <property type="protein sequence ID" value="MDP9762782.1"/>
    <property type="molecule type" value="Genomic_DNA"/>
</dbReference>
<dbReference type="GO" id="GO:0004427">
    <property type="term" value="F:inorganic diphosphate phosphatase activity"/>
    <property type="evidence" value="ECO:0007669"/>
    <property type="project" value="UniProtKB-EC"/>
</dbReference>